<evidence type="ECO:0000256" key="11">
    <source>
        <dbReference type="ARBA" id="ARBA00022605"/>
    </source>
</evidence>
<keyword evidence="15" id="KW-0520">NAD</keyword>
<dbReference type="Pfam" id="PF24621">
    <property type="entry name" value="DHQS_C"/>
    <property type="match status" value="1"/>
</dbReference>
<dbReference type="GO" id="GO:0003856">
    <property type="term" value="F:3-dehydroquinate synthase activity"/>
    <property type="evidence" value="ECO:0007669"/>
    <property type="project" value="UniProtKB-UniRule"/>
</dbReference>
<dbReference type="InterPro" id="IPR030963">
    <property type="entry name" value="DHQ_synth_fam"/>
</dbReference>
<evidence type="ECO:0000256" key="17">
    <source>
        <dbReference type="ARBA" id="ARBA00023239"/>
    </source>
</evidence>
<dbReference type="Pfam" id="PF01761">
    <property type="entry name" value="DHQ_synthase"/>
    <property type="match status" value="1"/>
</dbReference>
<evidence type="ECO:0000256" key="19">
    <source>
        <dbReference type="NCBIfam" id="TIGR01357"/>
    </source>
</evidence>
<evidence type="ECO:0000256" key="5">
    <source>
        <dbReference type="ARBA" id="ARBA00004496"/>
    </source>
</evidence>
<comment type="cofactor">
    <cofactor evidence="2">
        <name>NAD(+)</name>
        <dbReference type="ChEBI" id="CHEBI:57540"/>
    </cofactor>
</comment>
<evidence type="ECO:0000256" key="7">
    <source>
        <dbReference type="ARBA" id="ARBA00005412"/>
    </source>
</evidence>
<evidence type="ECO:0000313" key="23">
    <source>
        <dbReference type="Proteomes" id="UP000774750"/>
    </source>
</evidence>
<evidence type="ECO:0000256" key="18">
    <source>
        <dbReference type="ARBA" id="ARBA00023285"/>
    </source>
</evidence>
<keyword evidence="14" id="KW-0862">Zinc</keyword>
<dbReference type="GO" id="GO:0046872">
    <property type="term" value="F:metal ion binding"/>
    <property type="evidence" value="ECO:0007669"/>
    <property type="project" value="UniProtKB-KW"/>
</dbReference>
<evidence type="ECO:0000259" key="20">
    <source>
        <dbReference type="Pfam" id="PF01761"/>
    </source>
</evidence>
<evidence type="ECO:0000256" key="8">
    <source>
        <dbReference type="ARBA" id="ARBA00013031"/>
    </source>
</evidence>
<dbReference type="InterPro" id="IPR056179">
    <property type="entry name" value="DHQS_C"/>
</dbReference>
<dbReference type="InterPro" id="IPR030960">
    <property type="entry name" value="DHQS/DOIS_N"/>
</dbReference>
<comment type="similarity">
    <text evidence="7">Belongs to the sugar phosphate cyclases superfamily. Dehydroquinate synthase family.</text>
</comment>
<dbReference type="EC" id="4.2.3.4" evidence="8 19"/>
<comment type="caution">
    <text evidence="22">The sequence shown here is derived from an EMBL/GenBank/DDBJ whole genome shotgun (WGS) entry which is preliminary data.</text>
</comment>
<dbReference type="PANTHER" id="PTHR43622">
    <property type="entry name" value="3-DEHYDROQUINATE SYNTHASE"/>
    <property type="match status" value="1"/>
</dbReference>
<evidence type="ECO:0000256" key="1">
    <source>
        <dbReference type="ARBA" id="ARBA00001393"/>
    </source>
</evidence>
<evidence type="ECO:0000256" key="13">
    <source>
        <dbReference type="ARBA" id="ARBA00022741"/>
    </source>
</evidence>
<dbReference type="Gene3D" id="1.20.1090.10">
    <property type="entry name" value="Dehydroquinate synthase-like - alpha domain"/>
    <property type="match status" value="1"/>
</dbReference>
<keyword evidence="12" id="KW-0479">Metal-binding</keyword>
<dbReference type="PIRSF" id="PIRSF001455">
    <property type="entry name" value="DHQ_synth"/>
    <property type="match status" value="1"/>
</dbReference>
<name>A0A938X831_9FIRM</name>
<dbReference type="SUPFAM" id="SSF56796">
    <property type="entry name" value="Dehydroquinate synthase-like"/>
    <property type="match status" value="1"/>
</dbReference>
<evidence type="ECO:0000256" key="2">
    <source>
        <dbReference type="ARBA" id="ARBA00001911"/>
    </source>
</evidence>
<dbReference type="Proteomes" id="UP000774750">
    <property type="component" value="Unassembled WGS sequence"/>
</dbReference>
<evidence type="ECO:0000256" key="6">
    <source>
        <dbReference type="ARBA" id="ARBA00004661"/>
    </source>
</evidence>
<evidence type="ECO:0000256" key="16">
    <source>
        <dbReference type="ARBA" id="ARBA00023141"/>
    </source>
</evidence>
<proteinExistence type="inferred from homology"/>
<keyword evidence="17 22" id="KW-0456">Lyase</keyword>
<evidence type="ECO:0000256" key="14">
    <source>
        <dbReference type="ARBA" id="ARBA00022833"/>
    </source>
</evidence>
<feature type="domain" description="3-dehydroquinate synthase N-terminal" evidence="20">
    <location>
        <begin position="63"/>
        <end position="175"/>
    </location>
</feature>
<protein>
    <recommendedName>
        <fullName evidence="9 19">3-dehydroquinate synthase</fullName>
        <ecNumber evidence="8 19">4.2.3.4</ecNumber>
    </recommendedName>
</protein>
<dbReference type="FunFam" id="3.40.50.1970:FF:000007">
    <property type="entry name" value="Pentafunctional AROM polypeptide"/>
    <property type="match status" value="1"/>
</dbReference>
<reference evidence="22" key="1">
    <citation type="submission" date="2020-08" db="EMBL/GenBank/DDBJ databases">
        <authorList>
            <person name="Cejkova D."/>
            <person name="Kubasova T."/>
            <person name="Jahodarova E."/>
            <person name="Rychlik I."/>
        </authorList>
    </citation>
    <scope>NUCLEOTIDE SEQUENCE</scope>
    <source>
        <strain evidence="22">An559</strain>
    </source>
</reference>
<keyword evidence="23" id="KW-1185">Reference proteome</keyword>
<dbReference type="NCBIfam" id="TIGR01357">
    <property type="entry name" value="aroB"/>
    <property type="match status" value="1"/>
</dbReference>
<feature type="domain" description="3-dehydroquinate synthase C-terminal" evidence="21">
    <location>
        <begin position="177"/>
        <end position="304"/>
    </location>
</feature>
<gene>
    <name evidence="22" type="primary">aroB</name>
    <name evidence="22" type="ORF">H6A12_10440</name>
</gene>
<comment type="cofactor">
    <cofactor evidence="3">
        <name>Co(2+)</name>
        <dbReference type="ChEBI" id="CHEBI:48828"/>
    </cofactor>
</comment>
<evidence type="ECO:0000256" key="3">
    <source>
        <dbReference type="ARBA" id="ARBA00001941"/>
    </source>
</evidence>
<keyword evidence="16" id="KW-0057">Aromatic amino acid biosynthesis</keyword>
<evidence type="ECO:0000256" key="12">
    <source>
        <dbReference type="ARBA" id="ARBA00022723"/>
    </source>
</evidence>
<evidence type="ECO:0000256" key="4">
    <source>
        <dbReference type="ARBA" id="ARBA00001947"/>
    </source>
</evidence>
<dbReference type="CDD" id="cd08195">
    <property type="entry name" value="DHQS"/>
    <property type="match status" value="1"/>
</dbReference>
<dbReference type="PANTHER" id="PTHR43622:SF7">
    <property type="entry name" value="3-DEHYDROQUINATE SYNTHASE, CHLOROPLASTIC"/>
    <property type="match status" value="1"/>
</dbReference>
<dbReference type="Gene3D" id="3.40.50.1970">
    <property type="match status" value="1"/>
</dbReference>
<dbReference type="GO" id="GO:0000166">
    <property type="term" value="F:nucleotide binding"/>
    <property type="evidence" value="ECO:0007669"/>
    <property type="project" value="UniProtKB-KW"/>
</dbReference>
<dbReference type="GO" id="GO:0008652">
    <property type="term" value="P:amino acid biosynthetic process"/>
    <property type="evidence" value="ECO:0007669"/>
    <property type="project" value="UniProtKB-KW"/>
</dbReference>
<reference evidence="22" key="2">
    <citation type="journal article" date="2021" name="Sci. Rep.">
        <title>The distribution of antibiotic resistance genes in chicken gut microbiota commensals.</title>
        <authorList>
            <person name="Juricova H."/>
            <person name="Matiasovicova J."/>
            <person name="Kubasova T."/>
            <person name="Cejkova D."/>
            <person name="Rychlik I."/>
        </authorList>
    </citation>
    <scope>NUCLEOTIDE SEQUENCE</scope>
    <source>
        <strain evidence="22">An559</strain>
    </source>
</reference>
<evidence type="ECO:0000259" key="21">
    <source>
        <dbReference type="Pfam" id="PF24621"/>
    </source>
</evidence>
<dbReference type="InterPro" id="IPR050071">
    <property type="entry name" value="Dehydroquinate_synthase"/>
</dbReference>
<organism evidence="22 23">
    <name type="scientific">Merdimmobilis hominis</name>
    <dbReference type="NCBI Taxonomy" id="2897707"/>
    <lineage>
        <taxon>Bacteria</taxon>
        <taxon>Bacillati</taxon>
        <taxon>Bacillota</taxon>
        <taxon>Clostridia</taxon>
        <taxon>Eubacteriales</taxon>
        <taxon>Oscillospiraceae</taxon>
        <taxon>Merdimmobilis</taxon>
    </lineage>
</organism>
<dbReference type="EMBL" id="JACJKY010000019">
    <property type="protein sequence ID" value="MBM6921573.1"/>
    <property type="molecule type" value="Genomic_DNA"/>
</dbReference>
<evidence type="ECO:0000256" key="10">
    <source>
        <dbReference type="ARBA" id="ARBA00022490"/>
    </source>
</evidence>
<dbReference type="GO" id="GO:0009423">
    <property type="term" value="P:chorismate biosynthetic process"/>
    <property type="evidence" value="ECO:0007669"/>
    <property type="project" value="UniProtKB-UniRule"/>
</dbReference>
<comment type="subcellular location">
    <subcellularLocation>
        <location evidence="5">Cytoplasm</location>
    </subcellularLocation>
</comment>
<keyword evidence="13" id="KW-0547">Nucleotide-binding</keyword>
<evidence type="ECO:0000256" key="9">
    <source>
        <dbReference type="ARBA" id="ARBA00017684"/>
    </source>
</evidence>
<keyword evidence="18" id="KW-0170">Cobalt</keyword>
<evidence type="ECO:0000256" key="15">
    <source>
        <dbReference type="ARBA" id="ARBA00023027"/>
    </source>
</evidence>
<evidence type="ECO:0000313" key="22">
    <source>
        <dbReference type="EMBL" id="MBM6921573.1"/>
    </source>
</evidence>
<keyword evidence="11" id="KW-0028">Amino-acid biosynthesis</keyword>
<accession>A0A938X831</accession>
<dbReference type="GO" id="GO:0005737">
    <property type="term" value="C:cytoplasm"/>
    <property type="evidence" value="ECO:0007669"/>
    <property type="project" value="UniProtKB-SubCell"/>
</dbReference>
<dbReference type="RefSeq" id="WP_204447646.1">
    <property type="nucleotide sequence ID" value="NZ_JACJKY010000019.1"/>
</dbReference>
<comment type="cofactor">
    <cofactor evidence="4">
        <name>Zn(2+)</name>
        <dbReference type="ChEBI" id="CHEBI:29105"/>
    </cofactor>
</comment>
<keyword evidence="10" id="KW-0963">Cytoplasm</keyword>
<sequence>MEQIALTLAAKQTVHPIYVGAQAHASLHEWADLSCKTLILTDDGVPRAHVEAIASQCSNPVIMTVLQGEGAKSFSVFSDVCEMLLSHKFGRKDLLISVGGGVIGDLGGFCAASYMRGIRFINIPTTSLSQIDSSIGGKTAINVHGVKNIVGAFYQPELVIVDPDFLHTLPRRHLNNGLVEAVKAGLIADSALFDLFEQENPYDHLTEIIKRSLHVKQHVVENDPEEKGLRKILNFGHTIGHGVESVYGLSGLLHGEAVAVGMMPMLGSDSLRERVARVFEKIEIDPYKPYDVPQVLEAATRDKKAQGDTVSIIVVNEPGEAIIESISFDRLAQIMREGHQ</sequence>
<dbReference type="InterPro" id="IPR016037">
    <property type="entry name" value="DHQ_synth_AroB"/>
</dbReference>
<dbReference type="AlphaFoldDB" id="A0A938X831"/>
<dbReference type="GO" id="GO:0009073">
    <property type="term" value="P:aromatic amino acid family biosynthetic process"/>
    <property type="evidence" value="ECO:0007669"/>
    <property type="project" value="UniProtKB-KW"/>
</dbReference>
<comment type="pathway">
    <text evidence="6">Metabolic intermediate biosynthesis; chorismate biosynthesis; chorismate from D-erythrose 4-phosphate and phosphoenolpyruvate: step 2/7.</text>
</comment>
<comment type="catalytic activity">
    <reaction evidence="1">
        <text>7-phospho-2-dehydro-3-deoxy-D-arabino-heptonate = 3-dehydroquinate + phosphate</text>
        <dbReference type="Rhea" id="RHEA:21968"/>
        <dbReference type="ChEBI" id="CHEBI:32364"/>
        <dbReference type="ChEBI" id="CHEBI:43474"/>
        <dbReference type="ChEBI" id="CHEBI:58394"/>
        <dbReference type="EC" id="4.2.3.4"/>
    </reaction>
</comment>